<dbReference type="InterPro" id="IPR039123">
    <property type="entry name" value="PPTC7"/>
</dbReference>
<evidence type="ECO:0000256" key="5">
    <source>
        <dbReference type="ARBA" id="ARBA00022801"/>
    </source>
</evidence>
<dbReference type="Gene3D" id="3.60.40.10">
    <property type="entry name" value="PPM-type phosphatase domain"/>
    <property type="match status" value="1"/>
</dbReference>
<keyword evidence="8 10" id="KW-0464">Manganese</keyword>
<sequence>MLSVLSYGRLVARAVLGGLSQTDSRDYSLVTASCGFGKDIRRGILKKGMCYGDDACFIARHRSADVLGVADGVGGWRDYGVDPSQFSGTLMKTCERLVKEGRFVPSSPVGVLTSSYYELLQNKVPLLGSSTACIVILDRQSHQLHTANLGDSGFLVVRGGEVVHRSDEQQHYFNTPFQLSIAPPGAEGAVLSDSPDAADSSSFDVQLGDIILTATDGLFDNMPDYMILQELKKLKVCDGVVQTGLSLTSSDPPARSVVLKNTNYESIQQTAQSIAEQAHVLAYDPNYMSPFAQFACDNGLNVRGERLRVVEPEDRQCWIPVPHQPDRTFSSLSRRKARRHHSLAVHSGGIYRLESVCRLHG</sequence>
<comment type="catalytic activity">
    <reaction evidence="9 10">
        <text>O-phospho-L-threonyl-[protein] + H2O = L-threonyl-[protein] + phosphate</text>
        <dbReference type="Rhea" id="RHEA:47004"/>
        <dbReference type="Rhea" id="RHEA-COMP:11060"/>
        <dbReference type="Rhea" id="RHEA-COMP:11605"/>
        <dbReference type="ChEBI" id="CHEBI:15377"/>
        <dbReference type="ChEBI" id="CHEBI:30013"/>
        <dbReference type="ChEBI" id="CHEBI:43474"/>
        <dbReference type="ChEBI" id="CHEBI:61977"/>
        <dbReference type="EC" id="3.1.3.16"/>
    </reaction>
</comment>
<dbReference type="GO" id="GO:0004722">
    <property type="term" value="F:protein serine/threonine phosphatase activity"/>
    <property type="evidence" value="ECO:0007669"/>
    <property type="project" value="UniProtKB-EC"/>
</dbReference>
<dbReference type="AlphaFoldDB" id="Q4SA55"/>
<dbReference type="PANTHER" id="PTHR12320">
    <property type="entry name" value="PROTEIN PHOSPHATASE 2C"/>
    <property type="match status" value="1"/>
</dbReference>
<evidence type="ECO:0000259" key="11">
    <source>
        <dbReference type="PROSITE" id="PS51746"/>
    </source>
</evidence>
<evidence type="ECO:0000256" key="6">
    <source>
        <dbReference type="ARBA" id="ARBA00022842"/>
    </source>
</evidence>
<protein>
    <recommendedName>
        <fullName evidence="10">Protein phosphatase</fullName>
        <ecNumber evidence="10">3.1.3.16</ecNumber>
    </recommendedName>
</protein>
<dbReference type="OrthoDB" id="60843at2759"/>
<reference evidence="12" key="2">
    <citation type="submission" date="2004-02" db="EMBL/GenBank/DDBJ databases">
        <authorList>
            <consortium name="Genoscope"/>
            <consortium name="Whitehead Institute Centre for Genome Research"/>
        </authorList>
    </citation>
    <scope>NUCLEOTIDE SEQUENCE</scope>
</reference>
<dbReference type="Pfam" id="PF07228">
    <property type="entry name" value="SpoIIE"/>
    <property type="match status" value="1"/>
</dbReference>
<dbReference type="KEGG" id="tng:GSTEN00021601G001"/>
<evidence type="ECO:0000256" key="1">
    <source>
        <dbReference type="ARBA" id="ARBA00001936"/>
    </source>
</evidence>
<evidence type="ECO:0000256" key="3">
    <source>
        <dbReference type="ARBA" id="ARBA00006702"/>
    </source>
</evidence>
<comment type="cofactor">
    <cofactor evidence="1 10">
        <name>Mn(2+)</name>
        <dbReference type="ChEBI" id="CHEBI:29035"/>
    </cofactor>
</comment>
<dbReference type="SMART" id="SM00332">
    <property type="entry name" value="PP2Cc"/>
    <property type="match status" value="1"/>
</dbReference>
<keyword evidence="7 10" id="KW-0904">Protein phosphatase</keyword>
<evidence type="ECO:0000256" key="2">
    <source>
        <dbReference type="ARBA" id="ARBA00001946"/>
    </source>
</evidence>
<name>Q4SA55_TETNG</name>
<dbReference type="EC" id="3.1.3.16" evidence="10"/>
<dbReference type="PROSITE" id="PS51746">
    <property type="entry name" value="PPM_2"/>
    <property type="match status" value="1"/>
</dbReference>
<dbReference type="InterPro" id="IPR036457">
    <property type="entry name" value="PPM-type-like_dom_sf"/>
</dbReference>
<comment type="catalytic activity">
    <reaction evidence="10">
        <text>O-phospho-L-seryl-[protein] + H2O = L-seryl-[protein] + phosphate</text>
        <dbReference type="Rhea" id="RHEA:20629"/>
        <dbReference type="Rhea" id="RHEA-COMP:9863"/>
        <dbReference type="Rhea" id="RHEA-COMP:11604"/>
        <dbReference type="ChEBI" id="CHEBI:15377"/>
        <dbReference type="ChEBI" id="CHEBI:29999"/>
        <dbReference type="ChEBI" id="CHEBI:43474"/>
        <dbReference type="ChEBI" id="CHEBI:83421"/>
        <dbReference type="EC" id="3.1.3.16"/>
    </reaction>
</comment>
<keyword evidence="5 10" id="KW-0378">Hydrolase</keyword>
<dbReference type="GO" id="GO:0005739">
    <property type="term" value="C:mitochondrion"/>
    <property type="evidence" value="ECO:0007669"/>
    <property type="project" value="TreeGrafter"/>
</dbReference>
<dbReference type="FunFam" id="3.60.40.10:FF:000009">
    <property type="entry name" value="Blast:Protein phosphatase PTC7 homolog"/>
    <property type="match status" value="1"/>
</dbReference>
<keyword evidence="6 10" id="KW-0460">Magnesium</keyword>
<evidence type="ECO:0000256" key="9">
    <source>
        <dbReference type="ARBA" id="ARBA00048336"/>
    </source>
</evidence>
<comment type="cofactor">
    <cofactor evidence="2 10">
        <name>Mg(2+)</name>
        <dbReference type="ChEBI" id="CHEBI:18420"/>
    </cofactor>
</comment>
<accession>Q4SA55</accession>
<dbReference type="EMBL" id="CAAE01014692">
    <property type="protein sequence ID" value="CAG02477.1"/>
    <property type="molecule type" value="Genomic_DNA"/>
</dbReference>
<dbReference type="InterPro" id="IPR001932">
    <property type="entry name" value="PPM-type_phosphatase-like_dom"/>
</dbReference>
<keyword evidence="4 10" id="KW-0479">Metal-binding</keyword>
<organism evidence="12">
    <name type="scientific">Tetraodon nigroviridis</name>
    <name type="common">Spotted green pufferfish</name>
    <name type="synonym">Chelonodon nigroviridis</name>
    <dbReference type="NCBI Taxonomy" id="99883"/>
    <lineage>
        <taxon>Eukaryota</taxon>
        <taxon>Metazoa</taxon>
        <taxon>Chordata</taxon>
        <taxon>Craniata</taxon>
        <taxon>Vertebrata</taxon>
        <taxon>Euteleostomi</taxon>
        <taxon>Actinopterygii</taxon>
        <taxon>Neopterygii</taxon>
        <taxon>Teleostei</taxon>
        <taxon>Neoteleostei</taxon>
        <taxon>Acanthomorphata</taxon>
        <taxon>Eupercaria</taxon>
        <taxon>Tetraodontiformes</taxon>
        <taxon>Tetradontoidea</taxon>
        <taxon>Tetraodontidae</taxon>
        <taxon>Tetraodon</taxon>
    </lineage>
</organism>
<comment type="caution">
    <text evidence="12">The sequence shown here is derived from an EMBL/GenBank/DDBJ whole genome shotgun (WGS) entry which is preliminary data.</text>
</comment>
<dbReference type="GO" id="GO:0046872">
    <property type="term" value="F:metal ion binding"/>
    <property type="evidence" value="ECO:0007669"/>
    <property type="project" value="UniProtKB-UniRule"/>
</dbReference>
<reference evidence="12" key="1">
    <citation type="journal article" date="2004" name="Nature">
        <title>Genome duplication in the teleost fish Tetraodon nigroviridis reveals the early vertebrate proto-karyotype.</title>
        <authorList>
            <person name="Jaillon O."/>
            <person name="Aury J.-M."/>
            <person name="Brunet F."/>
            <person name="Petit J.-L."/>
            <person name="Stange-Thomann N."/>
            <person name="Mauceli E."/>
            <person name="Bouneau L."/>
            <person name="Fischer C."/>
            <person name="Ozouf-Costaz C."/>
            <person name="Bernot A."/>
            <person name="Nicaud S."/>
            <person name="Jaffe D."/>
            <person name="Fisher S."/>
            <person name="Lutfalla G."/>
            <person name="Dossat C."/>
            <person name="Segurens B."/>
            <person name="Dasilva C."/>
            <person name="Salanoubat M."/>
            <person name="Levy M."/>
            <person name="Boudet N."/>
            <person name="Castellano S."/>
            <person name="Anthouard V."/>
            <person name="Jubin C."/>
            <person name="Castelli V."/>
            <person name="Katinka M."/>
            <person name="Vacherie B."/>
            <person name="Biemont C."/>
            <person name="Skalli Z."/>
            <person name="Cattolico L."/>
            <person name="Poulain J."/>
            <person name="De Berardinis V."/>
            <person name="Cruaud C."/>
            <person name="Duprat S."/>
            <person name="Brottier P."/>
            <person name="Coutanceau J.-P."/>
            <person name="Gouzy J."/>
            <person name="Parra G."/>
            <person name="Lardier G."/>
            <person name="Chapple C."/>
            <person name="McKernan K.J."/>
            <person name="McEwan P."/>
            <person name="Bosak S."/>
            <person name="Kellis M."/>
            <person name="Volff J.-N."/>
            <person name="Guigo R."/>
            <person name="Zody M.C."/>
            <person name="Mesirov J."/>
            <person name="Lindblad-Toh K."/>
            <person name="Birren B."/>
            <person name="Nusbaum C."/>
            <person name="Kahn D."/>
            <person name="Robinson-Rechavi M."/>
            <person name="Laudet V."/>
            <person name="Schachter V."/>
            <person name="Quetier F."/>
            <person name="Saurin W."/>
            <person name="Scarpelli C."/>
            <person name="Wincker P."/>
            <person name="Lander E.S."/>
            <person name="Weissenbach J."/>
            <person name="Roest Crollius H."/>
        </authorList>
    </citation>
    <scope>NUCLEOTIDE SEQUENCE [LARGE SCALE GENOMIC DNA]</scope>
</reference>
<evidence type="ECO:0000256" key="7">
    <source>
        <dbReference type="ARBA" id="ARBA00022912"/>
    </source>
</evidence>
<evidence type="ECO:0000256" key="10">
    <source>
        <dbReference type="RuleBase" id="RU366020"/>
    </source>
</evidence>
<evidence type="ECO:0000256" key="4">
    <source>
        <dbReference type="ARBA" id="ARBA00022723"/>
    </source>
</evidence>
<evidence type="ECO:0000313" key="12">
    <source>
        <dbReference type="EMBL" id="CAG02477.1"/>
    </source>
</evidence>
<dbReference type="PANTHER" id="PTHR12320:SF40">
    <property type="entry name" value="PROTEIN PHOSPHATASE PTC7 HOMOLOG"/>
    <property type="match status" value="1"/>
</dbReference>
<dbReference type="SUPFAM" id="SSF81606">
    <property type="entry name" value="PP2C-like"/>
    <property type="match status" value="1"/>
</dbReference>
<gene>
    <name evidence="12" type="ORF">GSTENG00021601001</name>
</gene>
<comment type="similarity">
    <text evidence="3 10">Belongs to the PP2C family.</text>
</comment>
<feature type="domain" description="PPM-type phosphatase" evidence="11">
    <location>
        <begin position="33"/>
        <end position="323"/>
    </location>
</feature>
<evidence type="ECO:0000256" key="8">
    <source>
        <dbReference type="ARBA" id="ARBA00023211"/>
    </source>
</evidence>
<proteinExistence type="inferred from homology"/>